<dbReference type="OrthoDB" id="2971263at2"/>
<dbReference type="EMBL" id="FNEN01000007">
    <property type="protein sequence ID" value="SDI84237.1"/>
    <property type="molecule type" value="Genomic_DNA"/>
</dbReference>
<dbReference type="RefSeq" id="WP_090398289.1">
    <property type="nucleotide sequence ID" value="NZ_FNEN01000007.1"/>
</dbReference>
<keyword evidence="2" id="KW-1133">Transmembrane helix</keyword>
<gene>
    <name evidence="3" type="ORF">SAMN04488123_10758</name>
</gene>
<name>A0A1G8NVJ2_9BACI</name>
<reference evidence="3 4" key="1">
    <citation type="submission" date="2016-10" db="EMBL/GenBank/DDBJ databases">
        <authorList>
            <person name="de Groot N.N."/>
        </authorList>
    </citation>
    <scope>NUCLEOTIDE SEQUENCE [LARGE SCALE GENOMIC DNA]</scope>
    <source>
        <strain evidence="3 4">DSM 21771</strain>
    </source>
</reference>
<accession>A0A1G8NVJ2</accession>
<evidence type="ECO:0000313" key="4">
    <source>
        <dbReference type="Proteomes" id="UP000198853"/>
    </source>
</evidence>
<evidence type="ECO:0000256" key="1">
    <source>
        <dbReference type="SAM" id="MobiDB-lite"/>
    </source>
</evidence>
<dbReference type="AlphaFoldDB" id="A0A1G8NVJ2"/>
<feature type="region of interest" description="Disordered" evidence="1">
    <location>
        <begin position="71"/>
        <end position="92"/>
    </location>
</feature>
<protein>
    <submittedName>
        <fullName evidence="3">Uncharacterized protein</fullName>
    </submittedName>
</protein>
<keyword evidence="2" id="KW-0812">Transmembrane</keyword>
<feature type="transmembrane region" description="Helical" evidence="2">
    <location>
        <begin position="12"/>
        <end position="32"/>
    </location>
</feature>
<proteinExistence type="predicted"/>
<dbReference type="Proteomes" id="UP000198853">
    <property type="component" value="Unassembled WGS sequence"/>
</dbReference>
<evidence type="ECO:0000256" key="2">
    <source>
        <dbReference type="SAM" id="Phobius"/>
    </source>
</evidence>
<keyword evidence="4" id="KW-1185">Reference proteome</keyword>
<keyword evidence="2" id="KW-0472">Membrane</keyword>
<evidence type="ECO:0000313" key="3">
    <source>
        <dbReference type="EMBL" id="SDI84237.1"/>
    </source>
</evidence>
<sequence length="92" mass="10699">MLMLEMLADMEWIYVMFILSGLVVISFHCHLLHTWPVHWMAGDGEQQPTNSELVLQPEPMCLAPRIQQKIPALQDRSHDDDDDETSFPPYFT</sequence>
<organism evidence="3 4">
    <name type="scientific">Natribacillus halophilus</name>
    <dbReference type="NCBI Taxonomy" id="549003"/>
    <lineage>
        <taxon>Bacteria</taxon>
        <taxon>Bacillati</taxon>
        <taxon>Bacillota</taxon>
        <taxon>Bacilli</taxon>
        <taxon>Bacillales</taxon>
        <taxon>Bacillaceae</taxon>
        <taxon>Natribacillus</taxon>
    </lineage>
</organism>